<protein>
    <submittedName>
        <fullName evidence="5">Response regulator</fullName>
    </submittedName>
</protein>
<evidence type="ECO:0000256" key="3">
    <source>
        <dbReference type="SAM" id="MobiDB-lite"/>
    </source>
</evidence>
<dbReference type="SUPFAM" id="SSF52172">
    <property type="entry name" value="CheY-like"/>
    <property type="match status" value="1"/>
</dbReference>
<keyword evidence="1 2" id="KW-0597">Phosphoprotein</keyword>
<evidence type="ECO:0000256" key="1">
    <source>
        <dbReference type="ARBA" id="ARBA00022553"/>
    </source>
</evidence>
<feature type="compositionally biased region" description="Pro residues" evidence="3">
    <location>
        <begin position="207"/>
        <end position="219"/>
    </location>
</feature>
<dbReference type="InterPro" id="IPR050595">
    <property type="entry name" value="Bact_response_regulator"/>
</dbReference>
<feature type="region of interest" description="Disordered" evidence="3">
    <location>
        <begin position="122"/>
        <end position="145"/>
    </location>
</feature>
<dbReference type="Proteomes" id="UP000285575">
    <property type="component" value="Unassembled WGS sequence"/>
</dbReference>
<dbReference type="GO" id="GO:0000160">
    <property type="term" value="P:phosphorelay signal transduction system"/>
    <property type="evidence" value="ECO:0007669"/>
    <property type="project" value="InterPro"/>
</dbReference>
<dbReference type="Gene3D" id="3.40.50.2300">
    <property type="match status" value="1"/>
</dbReference>
<dbReference type="CDD" id="cd17546">
    <property type="entry name" value="REC_hyHK_CKI1_RcsC-like"/>
    <property type="match status" value="1"/>
</dbReference>
<evidence type="ECO:0000313" key="5">
    <source>
        <dbReference type="EMBL" id="RVU49606.1"/>
    </source>
</evidence>
<keyword evidence="6" id="KW-1185">Reference proteome</keyword>
<feature type="modified residue" description="4-aspartylphosphate" evidence="2">
    <location>
        <position position="300"/>
    </location>
</feature>
<dbReference type="SMART" id="SM00448">
    <property type="entry name" value="REC"/>
    <property type="match status" value="1"/>
</dbReference>
<comment type="caution">
    <text evidence="5">The sequence shown here is derived from an EMBL/GenBank/DDBJ whole genome shotgun (WGS) entry which is preliminary data.</text>
</comment>
<organism evidence="5 6">
    <name type="scientific">Rubrivivax rivuli</name>
    <dbReference type="NCBI Taxonomy" id="1862385"/>
    <lineage>
        <taxon>Bacteria</taxon>
        <taxon>Pseudomonadati</taxon>
        <taxon>Pseudomonadota</taxon>
        <taxon>Betaproteobacteria</taxon>
        <taxon>Burkholderiales</taxon>
        <taxon>Sphaerotilaceae</taxon>
        <taxon>Rubrivivax</taxon>
    </lineage>
</organism>
<feature type="domain" description="Response regulatory" evidence="4">
    <location>
        <begin position="251"/>
        <end position="370"/>
    </location>
</feature>
<dbReference type="AlphaFoldDB" id="A0A437RS75"/>
<dbReference type="EMBL" id="SACR01000001">
    <property type="protein sequence ID" value="RVU49606.1"/>
    <property type="molecule type" value="Genomic_DNA"/>
</dbReference>
<name>A0A437RS75_9BURK</name>
<sequence>MPHRVAFLGFGDFERKALASYFRLAHNRTPAYEQVGTLTDADFLVADADHAPSVALVEAIERLGETVFIGTQAPENARSWLARPIDALHVMRALDALVAQALAQRAARDDFAGPSTTIIQLARHRRSHPEARDASPLLGDLPFSAPMPPPLEDLLLHAEPLPVDAAPGHSLLLPADPSLQPEPDLPAHEPPLPMTAPPNPGAEAEWLPPPPPQPSPAPPAAVVLQPAPPRPPKPPKAPKVARGPQMPPTPRVLLVDDSAIALRFMETRLARWQLQIDHASTSQAAAALLAQHSYEVVFLDVELGEASELDGHTLCQRIKHTPALMSTMVIIVSAHHSELDRVRAALAGCDAFLAKPLDLPELQRLLDRQGLPLAQPSAADAGAAQT</sequence>
<proteinExistence type="predicted"/>
<dbReference type="InterPro" id="IPR001789">
    <property type="entry name" value="Sig_transdc_resp-reg_receiver"/>
</dbReference>
<evidence type="ECO:0000256" key="2">
    <source>
        <dbReference type="PROSITE-ProRule" id="PRU00169"/>
    </source>
</evidence>
<gene>
    <name evidence="5" type="ORF">EOE66_03340</name>
</gene>
<feature type="compositionally biased region" description="Pro residues" evidence="3">
    <location>
        <begin position="226"/>
        <end position="237"/>
    </location>
</feature>
<dbReference type="PANTHER" id="PTHR44591:SF3">
    <property type="entry name" value="RESPONSE REGULATORY DOMAIN-CONTAINING PROTEIN"/>
    <property type="match status" value="1"/>
</dbReference>
<accession>A0A437RS75</accession>
<dbReference type="InterPro" id="IPR011006">
    <property type="entry name" value="CheY-like_superfamily"/>
</dbReference>
<dbReference type="PANTHER" id="PTHR44591">
    <property type="entry name" value="STRESS RESPONSE REGULATOR PROTEIN 1"/>
    <property type="match status" value="1"/>
</dbReference>
<dbReference type="OrthoDB" id="8889410at2"/>
<reference evidence="5 6" key="1">
    <citation type="submission" date="2019-01" db="EMBL/GenBank/DDBJ databases">
        <authorList>
            <person name="Chen W.-M."/>
        </authorList>
    </citation>
    <scope>NUCLEOTIDE SEQUENCE [LARGE SCALE GENOMIC DNA]</scope>
    <source>
        <strain evidence="5 6">KYPY4</strain>
    </source>
</reference>
<feature type="compositionally biased region" description="Pro residues" evidence="3">
    <location>
        <begin position="188"/>
        <end position="200"/>
    </location>
</feature>
<dbReference type="RefSeq" id="WP_128227240.1">
    <property type="nucleotide sequence ID" value="NZ_SACR01000001.1"/>
</dbReference>
<feature type="region of interest" description="Disordered" evidence="3">
    <location>
        <begin position="167"/>
        <end position="249"/>
    </location>
</feature>
<evidence type="ECO:0000313" key="6">
    <source>
        <dbReference type="Proteomes" id="UP000285575"/>
    </source>
</evidence>
<dbReference type="PROSITE" id="PS50110">
    <property type="entry name" value="RESPONSE_REGULATORY"/>
    <property type="match status" value="1"/>
</dbReference>
<evidence type="ECO:0000259" key="4">
    <source>
        <dbReference type="PROSITE" id="PS50110"/>
    </source>
</evidence>
<dbReference type="Pfam" id="PF00072">
    <property type="entry name" value="Response_reg"/>
    <property type="match status" value="1"/>
</dbReference>